<gene>
    <name evidence="1" type="ORF">NQ315_013785</name>
</gene>
<keyword evidence="2" id="KW-1185">Reference proteome</keyword>
<dbReference type="GO" id="GO:0003676">
    <property type="term" value="F:nucleic acid binding"/>
    <property type="evidence" value="ECO:0007669"/>
    <property type="project" value="InterPro"/>
</dbReference>
<dbReference type="AlphaFoldDB" id="A0AAV8W5S0"/>
<protein>
    <recommendedName>
        <fullName evidence="3">RNase H type-1 domain-containing protein</fullName>
    </recommendedName>
</protein>
<dbReference type="InterPro" id="IPR036397">
    <property type="entry name" value="RNaseH_sf"/>
</dbReference>
<accession>A0AAV8W5S0</accession>
<reference evidence="1 2" key="1">
    <citation type="journal article" date="2023" name="Insect Mol. Biol.">
        <title>Genome sequencing provides insights into the evolution of gene families encoding plant cell wall-degrading enzymes in longhorned beetles.</title>
        <authorList>
            <person name="Shin N.R."/>
            <person name="Okamura Y."/>
            <person name="Kirsch R."/>
            <person name="Pauchet Y."/>
        </authorList>
    </citation>
    <scope>NUCLEOTIDE SEQUENCE [LARGE SCALE GENOMIC DNA]</scope>
    <source>
        <strain evidence="1">EAD_L_NR</strain>
    </source>
</reference>
<sequence length="104" mass="11521">MRNEYSEAGIYLEKSGVQKSYSLGSYASVFQAEVFTILIVAQMEHVKNCTEERIFICSDSQAALRAISSPRTRSMPIQECGDALESLGPYAPTLCGLLLKIFTF</sequence>
<dbReference type="EMBL" id="JANEYG010000011">
    <property type="protein sequence ID" value="KAJ8921311.1"/>
    <property type="molecule type" value="Genomic_DNA"/>
</dbReference>
<evidence type="ECO:0008006" key="3">
    <source>
        <dbReference type="Google" id="ProtNLM"/>
    </source>
</evidence>
<proteinExistence type="predicted"/>
<name>A0AAV8W5S0_9CUCU</name>
<evidence type="ECO:0000313" key="1">
    <source>
        <dbReference type="EMBL" id="KAJ8921311.1"/>
    </source>
</evidence>
<organism evidence="1 2">
    <name type="scientific">Exocentrus adspersus</name>
    <dbReference type="NCBI Taxonomy" id="1586481"/>
    <lineage>
        <taxon>Eukaryota</taxon>
        <taxon>Metazoa</taxon>
        <taxon>Ecdysozoa</taxon>
        <taxon>Arthropoda</taxon>
        <taxon>Hexapoda</taxon>
        <taxon>Insecta</taxon>
        <taxon>Pterygota</taxon>
        <taxon>Neoptera</taxon>
        <taxon>Endopterygota</taxon>
        <taxon>Coleoptera</taxon>
        <taxon>Polyphaga</taxon>
        <taxon>Cucujiformia</taxon>
        <taxon>Chrysomeloidea</taxon>
        <taxon>Cerambycidae</taxon>
        <taxon>Lamiinae</taxon>
        <taxon>Acanthocinini</taxon>
        <taxon>Exocentrus</taxon>
    </lineage>
</organism>
<comment type="caution">
    <text evidence="1">The sequence shown here is derived from an EMBL/GenBank/DDBJ whole genome shotgun (WGS) entry which is preliminary data.</text>
</comment>
<dbReference type="Proteomes" id="UP001159042">
    <property type="component" value="Unassembled WGS sequence"/>
</dbReference>
<evidence type="ECO:0000313" key="2">
    <source>
        <dbReference type="Proteomes" id="UP001159042"/>
    </source>
</evidence>
<dbReference type="Gene3D" id="3.30.420.10">
    <property type="entry name" value="Ribonuclease H-like superfamily/Ribonuclease H"/>
    <property type="match status" value="1"/>
</dbReference>